<keyword evidence="3" id="KW-1185">Reference proteome</keyword>
<feature type="region of interest" description="Disordered" evidence="1">
    <location>
        <begin position="1"/>
        <end position="24"/>
    </location>
</feature>
<evidence type="ECO:0000313" key="2">
    <source>
        <dbReference type="EMBL" id="KAK5775548.1"/>
    </source>
</evidence>
<evidence type="ECO:0000256" key="1">
    <source>
        <dbReference type="SAM" id="MobiDB-lite"/>
    </source>
</evidence>
<name>A0ABR0MP02_GOSAR</name>
<sequence>MASSSPNHFAPSTPLSSCSYSLPTEPIPEELRETLEKENAEGQSLQALVDSTKRDKVIEVTMAKGERDRAIVEANSYAMDEMRNTLDLA</sequence>
<evidence type="ECO:0000313" key="3">
    <source>
        <dbReference type="Proteomes" id="UP001358586"/>
    </source>
</evidence>
<dbReference type="EMBL" id="JARKNE010000012">
    <property type="protein sequence ID" value="KAK5775548.1"/>
    <property type="molecule type" value="Genomic_DNA"/>
</dbReference>
<reference evidence="2 3" key="1">
    <citation type="submission" date="2023-03" db="EMBL/GenBank/DDBJ databases">
        <title>WGS of Gossypium arboreum.</title>
        <authorList>
            <person name="Yu D."/>
        </authorList>
    </citation>
    <scope>NUCLEOTIDE SEQUENCE [LARGE SCALE GENOMIC DNA]</scope>
    <source>
        <tissue evidence="2">Leaf</tissue>
    </source>
</reference>
<accession>A0ABR0MP02</accession>
<organism evidence="2 3">
    <name type="scientific">Gossypium arboreum</name>
    <name type="common">Tree cotton</name>
    <name type="synonym">Gossypium nanking</name>
    <dbReference type="NCBI Taxonomy" id="29729"/>
    <lineage>
        <taxon>Eukaryota</taxon>
        <taxon>Viridiplantae</taxon>
        <taxon>Streptophyta</taxon>
        <taxon>Embryophyta</taxon>
        <taxon>Tracheophyta</taxon>
        <taxon>Spermatophyta</taxon>
        <taxon>Magnoliopsida</taxon>
        <taxon>eudicotyledons</taxon>
        <taxon>Gunneridae</taxon>
        <taxon>Pentapetalae</taxon>
        <taxon>rosids</taxon>
        <taxon>malvids</taxon>
        <taxon>Malvales</taxon>
        <taxon>Malvaceae</taxon>
        <taxon>Malvoideae</taxon>
        <taxon>Gossypium</taxon>
    </lineage>
</organism>
<protein>
    <submittedName>
        <fullName evidence="2">Uncharacterized protein</fullName>
    </submittedName>
</protein>
<dbReference type="Proteomes" id="UP001358586">
    <property type="component" value="Chromosome 12"/>
</dbReference>
<gene>
    <name evidence="2" type="ORF">PVK06_043449</name>
</gene>
<feature type="compositionally biased region" description="Polar residues" evidence="1">
    <location>
        <begin position="13"/>
        <end position="22"/>
    </location>
</feature>
<proteinExistence type="predicted"/>
<comment type="caution">
    <text evidence="2">The sequence shown here is derived from an EMBL/GenBank/DDBJ whole genome shotgun (WGS) entry which is preliminary data.</text>
</comment>